<organism evidence="1 2">
    <name type="scientific">Rotaria magnacalcarata</name>
    <dbReference type="NCBI Taxonomy" id="392030"/>
    <lineage>
        <taxon>Eukaryota</taxon>
        <taxon>Metazoa</taxon>
        <taxon>Spiralia</taxon>
        <taxon>Gnathifera</taxon>
        <taxon>Rotifera</taxon>
        <taxon>Eurotatoria</taxon>
        <taxon>Bdelloidea</taxon>
        <taxon>Philodinida</taxon>
        <taxon>Philodinidae</taxon>
        <taxon>Rotaria</taxon>
    </lineage>
</organism>
<sequence>MAEQYQKTTHSGHCYDNSDCITHCTTFGLSDAKCSEHHFKCTQSHTFDRPDCINIIQTLDEIGERIKKISQEEIKRKTQYDFENTAQHIIEWSRHNLRAAQQNTAKSKIISKMKSDEAFCTFDWGQKILPQEYRESQSTYFGKKGMSVLVGSF</sequence>
<comment type="caution">
    <text evidence="1">The sequence shown here is derived from an EMBL/GenBank/DDBJ whole genome shotgun (WGS) entry which is preliminary data.</text>
</comment>
<dbReference type="Proteomes" id="UP000663887">
    <property type="component" value="Unassembled WGS sequence"/>
</dbReference>
<accession>A0A816S4Q8</accession>
<gene>
    <name evidence="1" type="ORF">XDN619_LOCUS14706</name>
</gene>
<dbReference type="EMBL" id="CAJNRG010005853">
    <property type="protein sequence ID" value="CAF2080769.1"/>
    <property type="molecule type" value="Genomic_DNA"/>
</dbReference>
<dbReference type="AlphaFoldDB" id="A0A816S4Q8"/>
<name>A0A816S4Q8_9BILA</name>
<protein>
    <submittedName>
        <fullName evidence="1">Uncharacterized protein</fullName>
    </submittedName>
</protein>
<evidence type="ECO:0000313" key="1">
    <source>
        <dbReference type="EMBL" id="CAF2080769.1"/>
    </source>
</evidence>
<proteinExistence type="predicted"/>
<evidence type="ECO:0000313" key="2">
    <source>
        <dbReference type="Proteomes" id="UP000663887"/>
    </source>
</evidence>
<reference evidence="1" key="1">
    <citation type="submission" date="2021-02" db="EMBL/GenBank/DDBJ databases">
        <authorList>
            <person name="Nowell W R."/>
        </authorList>
    </citation>
    <scope>NUCLEOTIDE SEQUENCE</scope>
</reference>
<feature type="non-terminal residue" evidence="1">
    <location>
        <position position="153"/>
    </location>
</feature>